<dbReference type="EMBL" id="DS113379">
    <property type="protein sequence ID" value="EAY08399.1"/>
    <property type="molecule type" value="Genomic_DNA"/>
</dbReference>
<keyword evidence="2 6" id="KW-0378">Hydrolase</keyword>
<dbReference type="Pfam" id="PF16355">
    <property type="entry name" value="DUF4982"/>
    <property type="match status" value="1"/>
</dbReference>
<dbReference type="PANTHER" id="PTHR42732:SF1">
    <property type="entry name" value="BETA-MANNOSIDASE"/>
    <property type="match status" value="1"/>
</dbReference>
<name>A2EG38_TRIV3</name>
<dbReference type="Gene3D" id="2.60.40.10">
    <property type="entry name" value="Immunoglobulins"/>
    <property type="match status" value="2"/>
</dbReference>
<proteinExistence type="inferred from homology"/>
<sequence>MYEELIEKLPQGFLVGTETGSTVSSRGVYKLPVIKTVFANYPDHQLSGYDMEVTSWSNVPEDDFVNVDDNDWCIGQFVWTGVDYLGEPTPYDTEGWPSHSSYFGCIDLAFIPKDRYYIFRTEWNKKEHTLHMLPHWNWEGREGDVVPVMVYSDYPYVELFINDVSWGKLCRSNTSRQTRYRYSWMNAVSRPGKIKAVAYDENNNKVGEVQINTAGKPHHIVMETKHTKLVADGKDLAYITVSVVDADGNLCPNDNREVSFVVKGKGHFRAVANGDAACLEPFQRPRMHLFAGKLTCIVESEEEPGQIVVVATAKGVQKGTITITSV</sequence>
<dbReference type="Proteomes" id="UP000001542">
    <property type="component" value="Unassembled WGS sequence"/>
</dbReference>
<evidence type="ECO:0000256" key="2">
    <source>
        <dbReference type="ARBA" id="ARBA00022801"/>
    </source>
</evidence>
<feature type="domain" description="Glycoside hydrolase family 2" evidence="5">
    <location>
        <begin position="220"/>
        <end position="322"/>
    </location>
</feature>
<dbReference type="AlphaFoldDB" id="A2EG38"/>
<gene>
    <name evidence="6" type="ORF">TVAG_269250</name>
</gene>
<dbReference type="InterPro" id="IPR040605">
    <property type="entry name" value="Glyco_hydro2_dom5"/>
</dbReference>
<keyword evidence="7" id="KW-1185">Reference proteome</keyword>
<dbReference type="STRING" id="5722.A2EG38"/>
<evidence type="ECO:0000313" key="6">
    <source>
        <dbReference type="EMBL" id="EAY08399.1"/>
    </source>
</evidence>
<reference evidence="6" key="1">
    <citation type="submission" date="2006-10" db="EMBL/GenBank/DDBJ databases">
        <authorList>
            <person name="Amadeo P."/>
            <person name="Zhao Q."/>
            <person name="Wortman J."/>
            <person name="Fraser-Liggett C."/>
            <person name="Carlton J."/>
        </authorList>
    </citation>
    <scope>NUCLEOTIDE SEQUENCE</scope>
    <source>
        <strain evidence="6">G3</strain>
    </source>
</reference>
<organism evidence="6 7">
    <name type="scientific">Trichomonas vaginalis (strain ATCC PRA-98 / G3)</name>
    <dbReference type="NCBI Taxonomy" id="412133"/>
    <lineage>
        <taxon>Eukaryota</taxon>
        <taxon>Metamonada</taxon>
        <taxon>Parabasalia</taxon>
        <taxon>Trichomonadida</taxon>
        <taxon>Trichomonadidae</taxon>
        <taxon>Trichomonas</taxon>
    </lineage>
</organism>
<dbReference type="VEuPathDB" id="TrichDB:TVAGG3_0841820"/>
<dbReference type="InterPro" id="IPR051913">
    <property type="entry name" value="GH2_Domain-Containing"/>
</dbReference>
<dbReference type="SUPFAM" id="SSF51445">
    <property type="entry name" value="(Trans)glycosidases"/>
    <property type="match status" value="1"/>
</dbReference>
<dbReference type="eggNOG" id="ENOG502S7Y9">
    <property type="taxonomic scope" value="Eukaryota"/>
</dbReference>
<dbReference type="RefSeq" id="XP_001320622.1">
    <property type="nucleotide sequence ID" value="XM_001320587.1"/>
</dbReference>
<dbReference type="InterPro" id="IPR008964">
    <property type="entry name" value="Invasin/intimin_cell_adhesion"/>
</dbReference>
<dbReference type="Gene3D" id="3.20.20.80">
    <property type="entry name" value="Glycosidases"/>
    <property type="match status" value="1"/>
</dbReference>
<evidence type="ECO:0000313" key="7">
    <source>
        <dbReference type="Proteomes" id="UP000001542"/>
    </source>
</evidence>
<dbReference type="InterPro" id="IPR013783">
    <property type="entry name" value="Ig-like_fold"/>
</dbReference>
<evidence type="ECO:0000256" key="1">
    <source>
        <dbReference type="ARBA" id="ARBA00007401"/>
    </source>
</evidence>
<dbReference type="InterPro" id="IPR032311">
    <property type="entry name" value="DUF4982"/>
</dbReference>
<evidence type="ECO:0000256" key="3">
    <source>
        <dbReference type="ARBA" id="ARBA00023295"/>
    </source>
</evidence>
<dbReference type="OrthoDB" id="408532at2759"/>
<keyword evidence="3" id="KW-0326">Glycosidase</keyword>
<dbReference type="GO" id="GO:0016798">
    <property type="term" value="F:hydrolase activity, acting on glycosyl bonds"/>
    <property type="evidence" value="ECO:0007669"/>
    <property type="project" value="UniProtKB-KW"/>
</dbReference>
<dbReference type="PANTHER" id="PTHR42732">
    <property type="entry name" value="BETA-GALACTOSIDASE"/>
    <property type="match status" value="1"/>
</dbReference>
<protein>
    <submittedName>
        <fullName evidence="6">Glycosyl hydrolase family 2, putative</fullName>
    </submittedName>
</protein>
<dbReference type="KEGG" id="tva:4766298"/>
<evidence type="ECO:0000259" key="4">
    <source>
        <dbReference type="Pfam" id="PF16355"/>
    </source>
</evidence>
<dbReference type="OMA" id="RTTICAS"/>
<dbReference type="SUPFAM" id="SSF49373">
    <property type="entry name" value="Invasin/intimin cell-adhesion fragments"/>
    <property type="match status" value="1"/>
</dbReference>
<dbReference type="VEuPathDB" id="TrichDB:TVAG_365600"/>
<feature type="domain" description="DUF4982" evidence="4">
    <location>
        <begin position="143"/>
        <end position="206"/>
    </location>
</feature>
<accession>A2EG38</accession>
<dbReference type="InParanoid" id="A2EG38"/>
<evidence type="ECO:0000259" key="5">
    <source>
        <dbReference type="Pfam" id="PF18565"/>
    </source>
</evidence>
<comment type="similarity">
    <text evidence="1">Belongs to the glycosyl hydrolase 2 family.</text>
</comment>
<dbReference type="Pfam" id="PF18565">
    <property type="entry name" value="Glyco_hydro2_C5"/>
    <property type="match status" value="1"/>
</dbReference>
<dbReference type="InterPro" id="IPR017853">
    <property type="entry name" value="GH"/>
</dbReference>
<reference evidence="6" key="2">
    <citation type="journal article" date="2007" name="Science">
        <title>Draft genome sequence of the sexually transmitted pathogen Trichomonas vaginalis.</title>
        <authorList>
            <person name="Carlton J.M."/>
            <person name="Hirt R.P."/>
            <person name="Silva J.C."/>
            <person name="Delcher A.L."/>
            <person name="Schatz M."/>
            <person name="Zhao Q."/>
            <person name="Wortman J.R."/>
            <person name="Bidwell S.L."/>
            <person name="Alsmark U.C.M."/>
            <person name="Besteiro S."/>
            <person name="Sicheritz-Ponten T."/>
            <person name="Noel C.J."/>
            <person name="Dacks J.B."/>
            <person name="Foster P.G."/>
            <person name="Simillion C."/>
            <person name="Van de Peer Y."/>
            <person name="Miranda-Saavedra D."/>
            <person name="Barton G.J."/>
            <person name="Westrop G.D."/>
            <person name="Mueller S."/>
            <person name="Dessi D."/>
            <person name="Fiori P.L."/>
            <person name="Ren Q."/>
            <person name="Paulsen I."/>
            <person name="Zhang H."/>
            <person name="Bastida-Corcuera F.D."/>
            <person name="Simoes-Barbosa A."/>
            <person name="Brown M.T."/>
            <person name="Hayes R.D."/>
            <person name="Mukherjee M."/>
            <person name="Okumura C.Y."/>
            <person name="Schneider R."/>
            <person name="Smith A.J."/>
            <person name="Vanacova S."/>
            <person name="Villalvazo M."/>
            <person name="Haas B.J."/>
            <person name="Pertea M."/>
            <person name="Feldblyum T.V."/>
            <person name="Utterback T.R."/>
            <person name="Shu C.L."/>
            <person name="Osoegawa K."/>
            <person name="de Jong P.J."/>
            <person name="Hrdy I."/>
            <person name="Horvathova L."/>
            <person name="Zubacova Z."/>
            <person name="Dolezal P."/>
            <person name="Malik S.B."/>
            <person name="Logsdon J.M. Jr."/>
            <person name="Henze K."/>
            <person name="Gupta A."/>
            <person name="Wang C.C."/>
            <person name="Dunne R.L."/>
            <person name="Upcroft J.A."/>
            <person name="Upcroft P."/>
            <person name="White O."/>
            <person name="Salzberg S.L."/>
            <person name="Tang P."/>
            <person name="Chiu C.-H."/>
            <person name="Lee Y.-S."/>
            <person name="Embley T.M."/>
            <person name="Coombs G.H."/>
            <person name="Mottram J.C."/>
            <person name="Tachezy J."/>
            <person name="Fraser-Liggett C.M."/>
            <person name="Johnson P.J."/>
        </authorList>
    </citation>
    <scope>NUCLEOTIDE SEQUENCE [LARGE SCALE GENOMIC DNA]</scope>
    <source>
        <strain evidence="6">G3</strain>
    </source>
</reference>